<dbReference type="EMBL" id="AEYI02001659">
    <property type="protein sequence ID" value="KFG34616.1"/>
    <property type="molecule type" value="Genomic_DNA"/>
</dbReference>
<accession>A0A086JR48</accession>
<protein>
    <submittedName>
        <fullName evidence="2">Flagellar associated protein</fullName>
    </submittedName>
</protein>
<keyword evidence="2" id="KW-0966">Cell projection</keyword>
<evidence type="ECO:0000313" key="2">
    <source>
        <dbReference type="EMBL" id="KFG34616.1"/>
    </source>
</evidence>
<feature type="non-terminal residue" evidence="2">
    <location>
        <position position="1"/>
    </location>
</feature>
<dbReference type="VEuPathDB" id="ToxoDB:TGP89_264178B"/>
<gene>
    <name evidence="2" type="ORF">TGP89_264178B</name>
</gene>
<keyword evidence="2" id="KW-0282">Flagellum</keyword>
<name>A0A086JR48_TOXGO</name>
<comment type="caution">
    <text evidence="2">The sequence shown here is derived from an EMBL/GenBank/DDBJ whole genome shotgun (WGS) entry which is preliminary data.</text>
</comment>
<evidence type="ECO:0000313" key="3">
    <source>
        <dbReference type="Proteomes" id="UP000028828"/>
    </source>
</evidence>
<reference evidence="2 3" key="1">
    <citation type="submission" date="2014-03" db="EMBL/GenBank/DDBJ databases">
        <authorList>
            <person name="Sibley D."/>
            <person name="Venepally P."/>
            <person name="Karamycheva S."/>
            <person name="Hadjithomas M."/>
            <person name="Khan A."/>
            <person name="Brunk B."/>
            <person name="Roos D."/>
            <person name="Caler E."/>
            <person name="Lorenzi H."/>
        </authorList>
    </citation>
    <scope>NUCLEOTIDE SEQUENCE [LARGE SCALE GENOMIC DNA]</scope>
    <source>
        <strain evidence="3">p89</strain>
    </source>
</reference>
<feature type="non-terminal residue" evidence="2">
    <location>
        <position position="91"/>
    </location>
</feature>
<keyword evidence="2" id="KW-0969">Cilium</keyword>
<feature type="coiled-coil region" evidence="1">
    <location>
        <begin position="15"/>
        <end position="91"/>
    </location>
</feature>
<evidence type="ECO:0000256" key="1">
    <source>
        <dbReference type="SAM" id="Coils"/>
    </source>
</evidence>
<sequence>CDQLAAHNVQMSTDNETMSRTLETLERRVAEAQDELIQTKDVLRIKKLEGDQEQRRREKIEKELKDMKALIEQKQTEIQGKQATIEQQRQE</sequence>
<keyword evidence="1" id="KW-0175">Coiled coil</keyword>
<dbReference type="Proteomes" id="UP000028828">
    <property type="component" value="Unassembled WGS sequence"/>
</dbReference>
<proteinExistence type="predicted"/>
<organism evidence="2 3">
    <name type="scientific">Toxoplasma gondii p89</name>
    <dbReference type="NCBI Taxonomy" id="943119"/>
    <lineage>
        <taxon>Eukaryota</taxon>
        <taxon>Sar</taxon>
        <taxon>Alveolata</taxon>
        <taxon>Apicomplexa</taxon>
        <taxon>Conoidasida</taxon>
        <taxon>Coccidia</taxon>
        <taxon>Eucoccidiorida</taxon>
        <taxon>Eimeriorina</taxon>
        <taxon>Sarcocystidae</taxon>
        <taxon>Toxoplasma</taxon>
    </lineage>
</organism>
<dbReference type="AlphaFoldDB" id="A0A086JR48"/>